<comment type="caution">
    <text evidence="1">The sequence shown here is derived from an EMBL/GenBank/DDBJ whole genome shotgun (WGS) entry which is preliminary data.</text>
</comment>
<keyword evidence="2" id="KW-1185">Reference proteome</keyword>
<gene>
    <name evidence="1" type="ORF">V6N11_001389</name>
</gene>
<evidence type="ECO:0000313" key="1">
    <source>
        <dbReference type="EMBL" id="KAK9018413.1"/>
    </source>
</evidence>
<dbReference type="EMBL" id="JBBPBN010000019">
    <property type="protein sequence ID" value="KAK9018413.1"/>
    <property type="molecule type" value="Genomic_DNA"/>
</dbReference>
<evidence type="ECO:0000313" key="2">
    <source>
        <dbReference type="Proteomes" id="UP001396334"/>
    </source>
</evidence>
<accession>A0ABR2S030</accession>
<name>A0ABR2S030_9ROSI</name>
<protein>
    <submittedName>
        <fullName evidence="1">Uncharacterized protein</fullName>
    </submittedName>
</protein>
<dbReference type="Proteomes" id="UP001396334">
    <property type="component" value="Unassembled WGS sequence"/>
</dbReference>
<organism evidence="1 2">
    <name type="scientific">Hibiscus sabdariffa</name>
    <name type="common">roselle</name>
    <dbReference type="NCBI Taxonomy" id="183260"/>
    <lineage>
        <taxon>Eukaryota</taxon>
        <taxon>Viridiplantae</taxon>
        <taxon>Streptophyta</taxon>
        <taxon>Embryophyta</taxon>
        <taxon>Tracheophyta</taxon>
        <taxon>Spermatophyta</taxon>
        <taxon>Magnoliopsida</taxon>
        <taxon>eudicotyledons</taxon>
        <taxon>Gunneridae</taxon>
        <taxon>Pentapetalae</taxon>
        <taxon>rosids</taxon>
        <taxon>malvids</taxon>
        <taxon>Malvales</taxon>
        <taxon>Malvaceae</taxon>
        <taxon>Malvoideae</taxon>
        <taxon>Hibiscus</taxon>
    </lineage>
</organism>
<proteinExistence type="predicted"/>
<reference evidence="1 2" key="1">
    <citation type="journal article" date="2024" name="G3 (Bethesda)">
        <title>Genome assembly of Hibiscus sabdariffa L. provides insights into metabolisms of medicinal natural products.</title>
        <authorList>
            <person name="Kim T."/>
        </authorList>
    </citation>
    <scope>NUCLEOTIDE SEQUENCE [LARGE SCALE GENOMIC DNA]</scope>
    <source>
        <strain evidence="1">TK-2024</strain>
        <tissue evidence="1">Old leaves</tissue>
    </source>
</reference>
<sequence>MSRGCEARQCDVEGSMMGCHIADAGMIFVVNFIQYDGKYWKLRKVSDILYSAALPAESIVAEPQTSLPLCVWCESGFGAEEHIDC</sequence>